<proteinExistence type="predicted"/>
<feature type="domain" description="Ribbon-helix-helix" evidence="1">
    <location>
        <begin position="24"/>
        <end position="85"/>
    </location>
</feature>
<evidence type="ECO:0000313" key="3">
    <source>
        <dbReference type="Proteomes" id="UP000584642"/>
    </source>
</evidence>
<dbReference type="InterPro" id="IPR038268">
    <property type="entry name" value="RHH_sf"/>
</dbReference>
<reference evidence="2 3" key="1">
    <citation type="submission" date="2020-05" db="EMBL/GenBank/DDBJ databases">
        <title>Azospirillum oleiclasticum sp. nov, a nitrogen-fixing and heavy crude oil-emulsifying bacterium isolated from the crude oil of Yumen Oilfield.</title>
        <authorList>
            <person name="Wu D."/>
            <person name="Cai M."/>
            <person name="Zhang X."/>
        </authorList>
    </citation>
    <scope>NUCLEOTIDE SEQUENCE [LARGE SCALE GENOMIC DNA]</scope>
    <source>
        <strain evidence="2 3">ROY-1-1-2</strain>
    </source>
</reference>
<evidence type="ECO:0000259" key="1">
    <source>
        <dbReference type="Pfam" id="PF13467"/>
    </source>
</evidence>
<dbReference type="Pfam" id="PF13467">
    <property type="entry name" value="RHH_4"/>
    <property type="match status" value="1"/>
</dbReference>
<accession>A0ABX2TFD7</accession>
<sequence length="115" mass="12612">MAGPGKTKERTESVGGRRYPSWQVCRNVVVTGRRTTVRMEAAFWDGLAEIGRREGLELNQLCSLVDRRRGGVKLTPALRMFVVGYFRVAVPGRLPPPAEAARTSPLFRSALGAIG</sequence>
<organism evidence="2 3">
    <name type="scientific">Azospirillum oleiclasticum</name>
    <dbReference type="NCBI Taxonomy" id="2735135"/>
    <lineage>
        <taxon>Bacteria</taxon>
        <taxon>Pseudomonadati</taxon>
        <taxon>Pseudomonadota</taxon>
        <taxon>Alphaproteobacteria</taxon>
        <taxon>Rhodospirillales</taxon>
        <taxon>Azospirillaceae</taxon>
        <taxon>Azospirillum</taxon>
    </lineage>
</organism>
<keyword evidence="3" id="KW-1185">Reference proteome</keyword>
<dbReference type="InterPro" id="IPR027373">
    <property type="entry name" value="RHH_dom"/>
</dbReference>
<gene>
    <name evidence="2" type="ORF">HND93_19260</name>
</gene>
<dbReference type="Gene3D" id="1.10.3990.20">
    <property type="entry name" value="protein bp1543"/>
    <property type="match status" value="1"/>
</dbReference>
<protein>
    <submittedName>
        <fullName evidence="2">Ribbon-helix-helix domain-containing protein</fullName>
    </submittedName>
</protein>
<comment type="caution">
    <text evidence="2">The sequence shown here is derived from an EMBL/GenBank/DDBJ whole genome shotgun (WGS) entry which is preliminary data.</text>
</comment>
<dbReference type="Proteomes" id="UP000584642">
    <property type="component" value="Unassembled WGS sequence"/>
</dbReference>
<dbReference type="RefSeq" id="WP_180283634.1">
    <property type="nucleotide sequence ID" value="NZ_JABFDB010000014.1"/>
</dbReference>
<name>A0ABX2TFD7_9PROT</name>
<dbReference type="EMBL" id="JABFDB010000014">
    <property type="protein sequence ID" value="NYZ21858.1"/>
    <property type="molecule type" value="Genomic_DNA"/>
</dbReference>
<evidence type="ECO:0000313" key="2">
    <source>
        <dbReference type="EMBL" id="NYZ21858.1"/>
    </source>
</evidence>